<gene>
    <name evidence="2" type="ORF">ACFO60_28090</name>
</gene>
<proteinExistence type="predicted"/>
<evidence type="ECO:0000256" key="1">
    <source>
        <dbReference type="SAM" id="Phobius"/>
    </source>
</evidence>
<organism evidence="2 3">
    <name type="scientific">Sphaerisporangium dianthi</name>
    <dbReference type="NCBI Taxonomy" id="1436120"/>
    <lineage>
        <taxon>Bacteria</taxon>
        <taxon>Bacillati</taxon>
        <taxon>Actinomycetota</taxon>
        <taxon>Actinomycetes</taxon>
        <taxon>Streptosporangiales</taxon>
        <taxon>Streptosporangiaceae</taxon>
        <taxon>Sphaerisporangium</taxon>
    </lineage>
</organism>
<feature type="transmembrane region" description="Helical" evidence="1">
    <location>
        <begin position="35"/>
        <end position="56"/>
    </location>
</feature>
<dbReference type="RefSeq" id="WP_380845664.1">
    <property type="nucleotide sequence ID" value="NZ_JBHSFP010000024.1"/>
</dbReference>
<keyword evidence="3" id="KW-1185">Reference proteome</keyword>
<dbReference type="Proteomes" id="UP001596004">
    <property type="component" value="Unassembled WGS sequence"/>
</dbReference>
<evidence type="ECO:0000313" key="3">
    <source>
        <dbReference type="Proteomes" id="UP001596004"/>
    </source>
</evidence>
<feature type="transmembrane region" description="Helical" evidence="1">
    <location>
        <begin position="97"/>
        <end position="122"/>
    </location>
</feature>
<name>A0ABV9CN02_9ACTN</name>
<protein>
    <recommendedName>
        <fullName evidence="4">Integral membrane protein</fullName>
    </recommendedName>
</protein>
<evidence type="ECO:0000313" key="2">
    <source>
        <dbReference type="EMBL" id="MFC4534635.1"/>
    </source>
</evidence>
<keyword evidence="1" id="KW-0812">Transmembrane</keyword>
<comment type="caution">
    <text evidence="2">The sequence shown here is derived from an EMBL/GenBank/DDBJ whole genome shotgun (WGS) entry which is preliminary data.</text>
</comment>
<reference evidence="3" key="1">
    <citation type="journal article" date="2019" name="Int. J. Syst. Evol. Microbiol.">
        <title>The Global Catalogue of Microorganisms (GCM) 10K type strain sequencing project: providing services to taxonomists for standard genome sequencing and annotation.</title>
        <authorList>
            <consortium name="The Broad Institute Genomics Platform"/>
            <consortium name="The Broad Institute Genome Sequencing Center for Infectious Disease"/>
            <person name="Wu L."/>
            <person name="Ma J."/>
        </authorList>
    </citation>
    <scope>NUCLEOTIDE SEQUENCE [LARGE SCALE GENOMIC DNA]</scope>
    <source>
        <strain evidence="3">CGMCC 4.7132</strain>
    </source>
</reference>
<dbReference type="EMBL" id="JBHSFP010000024">
    <property type="protein sequence ID" value="MFC4534635.1"/>
    <property type="molecule type" value="Genomic_DNA"/>
</dbReference>
<evidence type="ECO:0008006" key="4">
    <source>
        <dbReference type="Google" id="ProtNLM"/>
    </source>
</evidence>
<accession>A0ABV9CN02</accession>
<feature type="transmembrane region" description="Helical" evidence="1">
    <location>
        <begin position="134"/>
        <end position="154"/>
    </location>
</feature>
<keyword evidence="1" id="KW-0472">Membrane</keyword>
<sequence>MSPVVAVLLLLAGLSEALGRLLPMVARRPGTSRSRTIALLLTGALIEGSVFALWPLTARTLAGLTLPSCCAQPPGDPSAPLTGADALTWTPGLAAPLLLAAVLAFPLLGPLLHLLLLVGVGASLAAPLATLTGLGWWTAAGCVALAGIGLGITVEAVRYVVIKINTPTPQELPT</sequence>
<keyword evidence="1" id="KW-1133">Transmembrane helix</keyword>